<name>A0A176RTV1_9GAMM</name>
<organism evidence="1 2">
    <name type="scientific">Candidatus Thiomargarita nelsonii</name>
    <dbReference type="NCBI Taxonomy" id="1003181"/>
    <lineage>
        <taxon>Bacteria</taxon>
        <taxon>Pseudomonadati</taxon>
        <taxon>Pseudomonadota</taxon>
        <taxon>Gammaproteobacteria</taxon>
        <taxon>Thiotrichales</taxon>
        <taxon>Thiotrichaceae</taxon>
        <taxon>Thiomargarita</taxon>
    </lineage>
</organism>
<comment type="caution">
    <text evidence="1">The sequence shown here is derived from an EMBL/GenBank/DDBJ whole genome shotgun (WGS) entry which is preliminary data.</text>
</comment>
<sequence>MGEPEFINMGRRKPFSPYQKAFQPVKDRLLPIHHLVKETGSQPYNTNTIILEDSPKRFHIKELFLSGHIDTGTV</sequence>
<evidence type="ECO:0000313" key="1">
    <source>
        <dbReference type="EMBL" id="OAD19161.1"/>
    </source>
</evidence>
<gene>
    <name evidence="1" type="ORF">THIOM_005221</name>
</gene>
<dbReference type="Proteomes" id="UP000076962">
    <property type="component" value="Unassembled WGS sequence"/>
</dbReference>
<dbReference type="AlphaFoldDB" id="A0A176RTV1"/>
<dbReference type="EMBL" id="LUTY01002918">
    <property type="protein sequence ID" value="OAD19161.1"/>
    <property type="molecule type" value="Genomic_DNA"/>
</dbReference>
<keyword evidence="2" id="KW-1185">Reference proteome</keyword>
<proteinExistence type="predicted"/>
<reference evidence="1 2" key="1">
    <citation type="submission" date="2016-05" db="EMBL/GenBank/DDBJ databases">
        <title>Single-cell genome of chain-forming Candidatus Thiomargarita nelsonii and comparison to other large sulfur-oxidizing bacteria.</title>
        <authorList>
            <person name="Winkel M."/>
            <person name="Salman V."/>
            <person name="Woyke T."/>
            <person name="Schulz-Vogt H."/>
            <person name="Richter M."/>
            <person name="Flood B."/>
            <person name="Bailey J."/>
            <person name="Amann R."/>
            <person name="Mussmann M."/>
        </authorList>
    </citation>
    <scope>NUCLEOTIDE SEQUENCE [LARGE SCALE GENOMIC DNA]</scope>
    <source>
        <strain evidence="1 2">THI036</strain>
    </source>
</reference>
<protein>
    <submittedName>
        <fullName evidence="1">Uncharacterized protein</fullName>
    </submittedName>
</protein>
<evidence type="ECO:0000313" key="2">
    <source>
        <dbReference type="Proteomes" id="UP000076962"/>
    </source>
</evidence>
<accession>A0A176RTV1</accession>